<keyword evidence="5" id="KW-1185">Reference proteome</keyword>
<dbReference type="EMBL" id="JACAZF010000008">
    <property type="protein sequence ID" value="KAF7297332.1"/>
    <property type="molecule type" value="Genomic_DNA"/>
</dbReference>
<sequence>MATSTVPPVSLVELNKPASTHEKNVEKDELVDEDNNEDKATNKQEKEQTVKEKGAEQMSHRANFDGQQAQQASSPAPPAATATPPPAPPPHQHYPYPPGPYLYPPSPFGPPYGHPHPHDDRNPPPPPGHYDPAHGYAPMPYPLPGGVQSYMPYPIQLMGHQPHAQPPPAPVLDPANYSYTDDAGTKLSDKIRRKCFNCCTTETSTWRRSNLNAGKVLCNKCGLFERTHNRSRPEAFPHKRAPITGATSRLQPYPPSNPRPAASASESAPLSTPAHPNSSTPAAEQPVPVTTQSYQPPVVPTAPPIYQVPPPLPGPHSAAAEQGQQAEVGGPVYLPSITALVSQHSTPNGQAKTGEDTPKKARGRPKGSPNKDKKATPPKVVYREDPVDSPEERVDGDDGEWNGRD</sequence>
<dbReference type="CDD" id="cd00202">
    <property type="entry name" value="ZnF_GATA"/>
    <property type="match status" value="1"/>
</dbReference>
<comment type="caution">
    <text evidence="4">The sequence shown here is derived from an EMBL/GenBank/DDBJ whole genome shotgun (WGS) entry which is preliminary data.</text>
</comment>
<dbReference type="InterPro" id="IPR013088">
    <property type="entry name" value="Znf_NHR/GATA"/>
</dbReference>
<evidence type="ECO:0000259" key="3">
    <source>
        <dbReference type="PROSITE" id="PS50114"/>
    </source>
</evidence>
<dbReference type="Pfam" id="PF00320">
    <property type="entry name" value="GATA"/>
    <property type="match status" value="1"/>
</dbReference>
<feature type="compositionally biased region" description="Basic and acidic residues" evidence="2">
    <location>
        <begin position="369"/>
        <end position="393"/>
    </location>
</feature>
<feature type="compositionally biased region" description="Polar residues" evidence="2">
    <location>
        <begin position="340"/>
        <end position="351"/>
    </location>
</feature>
<feature type="compositionally biased region" description="Basic and acidic residues" evidence="2">
    <location>
        <begin position="37"/>
        <end position="63"/>
    </location>
</feature>
<accession>A0A8H6VXC7</accession>
<dbReference type="SUPFAM" id="SSF57716">
    <property type="entry name" value="Glucocorticoid receptor-like (DNA-binding domain)"/>
    <property type="match status" value="1"/>
</dbReference>
<evidence type="ECO:0000256" key="2">
    <source>
        <dbReference type="SAM" id="MobiDB-lite"/>
    </source>
</evidence>
<feature type="region of interest" description="Disordered" evidence="2">
    <location>
        <begin position="340"/>
        <end position="405"/>
    </location>
</feature>
<dbReference type="PROSITE" id="PS50114">
    <property type="entry name" value="GATA_ZN_FINGER_2"/>
    <property type="match status" value="1"/>
</dbReference>
<dbReference type="GO" id="GO:0043565">
    <property type="term" value="F:sequence-specific DNA binding"/>
    <property type="evidence" value="ECO:0007669"/>
    <property type="project" value="InterPro"/>
</dbReference>
<dbReference type="RefSeq" id="XP_037217691.1">
    <property type="nucleotide sequence ID" value="XM_037366279.1"/>
</dbReference>
<gene>
    <name evidence="4" type="ORF">MIND_00966500</name>
</gene>
<dbReference type="Proteomes" id="UP000636479">
    <property type="component" value="Unassembled WGS sequence"/>
</dbReference>
<keyword evidence="1" id="KW-0863">Zinc-finger</keyword>
<dbReference type="Gene3D" id="3.30.50.10">
    <property type="entry name" value="Erythroid Transcription Factor GATA-1, subunit A"/>
    <property type="match status" value="1"/>
</dbReference>
<dbReference type="SMART" id="SM00401">
    <property type="entry name" value="ZnF_GATA"/>
    <property type="match status" value="1"/>
</dbReference>
<reference evidence="4" key="1">
    <citation type="submission" date="2020-05" db="EMBL/GenBank/DDBJ databases">
        <title>Mycena genomes resolve the evolution of fungal bioluminescence.</title>
        <authorList>
            <person name="Tsai I.J."/>
        </authorList>
    </citation>
    <scope>NUCLEOTIDE SEQUENCE</scope>
    <source>
        <strain evidence="4">171206Taipei</strain>
    </source>
</reference>
<feature type="compositionally biased region" description="Acidic residues" evidence="2">
    <location>
        <begin position="394"/>
        <end position="405"/>
    </location>
</feature>
<name>A0A8H6VXC7_9AGAR</name>
<feature type="compositionally biased region" description="Polar residues" evidence="2">
    <location>
        <begin position="275"/>
        <end position="295"/>
    </location>
</feature>
<dbReference type="GeneID" id="59348795"/>
<dbReference type="InterPro" id="IPR000679">
    <property type="entry name" value="Znf_GATA"/>
</dbReference>
<proteinExistence type="predicted"/>
<keyword evidence="1" id="KW-0862">Zinc</keyword>
<evidence type="ECO:0000313" key="5">
    <source>
        <dbReference type="Proteomes" id="UP000636479"/>
    </source>
</evidence>
<feature type="domain" description="GATA-type" evidence="3">
    <location>
        <begin position="189"/>
        <end position="249"/>
    </location>
</feature>
<feature type="compositionally biased region" description="Low complexity" evidence="2">
    <location>
        <begin position="259"/>
        <end position="274"/>
    </location>
</feature>
<feature type="compositionally biased region" description="Basic and acidic residues" evidence="2">
    <location>
        <begin position="19"/>
        <end position="28"/>
    </location>
</feature>
<dbReference type="GO" id="GO:0006355">
    <property type="term" value="P:regulation of DNA-templated transcription"/>
    <property type="evidence" value="ECO:0007669"/>
    <property type="project" value="InterPro"/>
</dbReference>
<feature type="compositionally biased region" description="Pro residues" evidence="2">
    <location>
        <begin position="297"/>
        <end position="314"/>
    </location>
</feature>
<evidence type="ECO:0000313" key="4">
    <source>
        <dbReference type="EMBL" id="KAF7297332.1"/>
    </source>
</evidence>
<dbReference type="GO" id="GO:0008270">
    <property type="term" value="F:zinc ion binding"/>
    <property type="evidence" value="ECO:0007669"/>
    <property type="project" value="UniProtKB-KW"/>
</dbReference>
<feature type="compositionally biased region" description="Pro residues" evidence="2">
    <location>
        <begin position="75"/>
        <end position="114"/>
    </location>
</feature>
<feature type="region of interest" description="Disordered" evidence="2">
    <location>
        <begin position="232"/>
        <end position="324"/>
    </location>
</feature>
<evidence type="ECO:0000256" key="1">
    <source>
        <dbReference type="PROSITE-ProRule" id="PRU00094"/>
    </source>
</evidence>
<protein>
    <recommendedName>
        <fullName evidence="3">GATA-type domain-containing protein</fullName>
    </recommendedName>
</protein>
<dbReference type="OrthoDB" id="515401at2759"/>
<dbReference type="AlphaFoldDB" id="A0A8H6VXC7"/>
<keyword evidence="1" id="KW-0479">Metal-binding</keyword>
<organism evidence="4 5">
    <name type="scientific">Mycena indigotica</name>
    <dbReference type="NCBI Taxonomy" id="2126181"/>
    <lineage>
        <taxon>Eukaryota</taxon>
        <taxon>Fungi</taxon>
        <taxon>Dikarya</taxon>
        <taxon>Basidiomycota</taxon>
        <taxon>Agaricomycotina</taxon>
        <taxon>Agaricomycetes</taxon>
        <taxon>Agaricomycetidae</taxon>
        <taxon>Agaricales</taxon>
        <taxon>Marasmiineae</taxon>
        <taxon>Mycenaceae</taxon>
        <taxon>Mycena</taxon>
    </lineage>
</organism>
<feature type="region of interest" description="Disordered" evidence="2">
    <location>
        <begin position="1"/>
        <end position="137"/>
    </location>
</feature>